<sequence>MAFTKSLRLLFIFPFVSAALVAPPTNVTLTCRNLQNILSWNYDNDVPGVRFKVSIRSTAKISGDCKEKWLNESSSRQADLSLLSDPDIMYLVDVKAVLGKDESVSSPEDGIEFSYFSSALSGQKCLLDIPPVDITTQDQHHMLVEFKHPWLVYKDGLYRCNNELPNFKYTINVVGQDKPHSSDCEEDECKIRLQVDMKQDKHCLKINGELELMTVVTTNEFCTEKAPPPLRDRTGLIAGITIAILAALAVIAAMVFWKQTRPTLVKINSLVIRKTNKQEFQPLPDVPSPVTVSPFPMPPEDPPVKPVIIPKTDEDYDQRIKLSPNNQAFTEEREEESTSDDPYMSGQKLDSDSEEPDFIEIIPSPYECRGVVVELAPEDRAEGYRA</sequence>
<reference evidence="5" key="3">
    <citation type="submission" date="2025-09" db="UniProtKB">
        <authorList>
            <consortium name="Ensembl"/>
        </authorList>
    </citation>
    <scope>IDENTIFICATION</scope>
</reference>
<evidence type="ECO:0000256" key="1">
    <source>
        <dbReference type="SAM" id="MobiDB-lite"/>
    </source>
</evidence>
<dbReference type="InterPro" id="IPR050650">
    <property type="entry name" value="Type-II_Cytokine-TF_Rcpt"/>
</dbReference>
<name>A0A096MA58_POEFO</name>
<keyword evidence="6" id="KW-1185">Reference proteome</keyword>
<reference evidence="6" key="1">
    <citation type="submission" date="2013-10" db="EMBL/GenBank/DDBJ databases">
        <authorList>
            <person name="Schartl M."/>
            <person name="Warren W."/>
        </authorList>
    </citation>
    <scope>NUCLEOTIDE SEQUENCE [LARGE SCALE GENOMIC DNA]</scope>
    <source>
        <strain evidence="6">female</strain>
    </source>
</reference>
<evidence type="ECO:0000256" key="2">
    <source>
        <dbReference type="SAM" id="Phobius"/>
    </source>
</evidence>
<accession>A0A096MA58</accession>
<dbReference type="GO" id="GO:0005886">
    <property type="term" value="C:plasma membrane"/>
    <property type="evidence" value="ECO:0007669"/>
    <property type="project" value="TreeGrafter"/>
</dbReference>
<dbReference type="Ensembl" id="ENSPFOT00000025937.1">
    <property type="protein sequence ID" value="ENSPFOP00000028299.1"/>
    <property type="gene ID" value="ENSPFOG00000004643.2"/>
</dbReference>
<dbReference type="Pfam" id="PF01108">
    <property type="entry name" value="Tissue_fac"/>
    <property type="match status" value="1"/>
</dbReference>
<feature type="region of interest" description="Disordered" evidence="1">
    <location>
        <begin position="324"/>
        <end position="357"/>
    </location>
</feature>
<keyword evidence="2" id="KW-0472">Membrane</keyword>
<proteinExistence type="predicted"/>
<dbReference type="GeneTree" id="ENSGT00530000068118"/>
<reference evidence="5" key="2">
    <citation type="submission" date="2025-08" db="UniProtKB">
        <authorList>
            <consortium name="Ensembl"/>
        </authorList>
    </citation>
    <scope>IDENTIFICATION</scope>
</reference>
<dbReference type="InterPro" id="IPR013783">
    <property type="entry name" value="Ig-like_fold"/>
</dbReference>
<dbReference type="EMBL" id="AYCK01018344">
    <property type="status" value="NOT_ANNOTATED_CDS"/>
    <property type="molecule type" value="Genomic_DNA"/>
</dbReference>
<feature type="chain" id="PRO_5001920240" description="Fibronectin type-III domain-containing protein" evidence="3">
    <location>
        <begin position="19"/>
        <end position="386"/>
    </location>
</feature>
<dbReference type="EMBL" id="AYCK01018345">
    <property type="status" value="NOT_ANNOTATED_CDS"/>
    <property type="molecule type" value="Genomic_DNA"/>
</dbReference>
<dbReference type="Proteomes" id="UP000028760">
    <property type="component" value="Unassembled WGS sequence"/>
</dbReference>
<evidence type="ECO:0000256" key="3">
    <source>
        <dbReference type="SAM" id="SignalP"/>
    </source>
</evidence>
<dbReference type="AlphaFoldDB" id="A0A096MA58"/>
<organism evidence="5 6">
    <name type="scientific">Poecilia formosa</name>
    <name type="common">Amazon molly</name>
    <name type="synonym">Limia formosa</name>
    <dbReference type="NCBI Taxonomy" id="48698"/>
    <lineage>
        <taxon>Eukaryota</taxon>
        <taxon>Metazoa</taxon>
        <taxon>Chordata</taxon>
        <taxon>Craniata</taxon>
        <taxon>Vertebrata</taxon>
        <taxon>Euteleostomi</taxon>
        <taxon>Actinopterygii</taxon>
        <taxon>Neopterygii</taxon>
        <taxon>Teleostei</taxon>
        <taxon>Neoteleostei</taxon>
        <taxon>Acanthomorphata</taxon>
        <taxon>Ovalentaria</taxon>
        <taxon>Atherinomorphae</taxon>
        <taxon>Cyprinodontiformes</taxon>
        <taxon>Poeciliidae</taxon>
        <taxon>Poeciliinae</taxon>
        <taxon>Poecilia</taxon>
    </lineage>
</organism>
<evidence type="ECO:0000313" key="6">
    <source>
        <dbReference type="Proteomes" id="UP000028760"/>
    </source>
</evidence>
<dbReference type="OMA" id="EDECKIR"/>
<feature type="transmembrane region" description="Helical" evidence="2">
    <location>
        <begin position="236"/>
        <end position="257"/>
    </location>
</feature>
<evidence type="ECO:0000259" key="4">
    <source>
        <dbReference type="Pfam" id="PF01108"/>
    </source>
</evidence>
<protein>
    <recommendedName>
        <fullName evidence="4">Fibronectin type-III domain-containing protein</fullName>
    </recommendedName>
</protein>
<dbReference type="SUPFAM" id="SSF49265">
    <property type="entry name" value="Fibronectin type III"/>
    <property type="match status" value="1"/>
</dbReference>
<feature type="signal peptide" evidence="3">
    <location>
        <begin position="1"/>
        <end position="18"/>
    </location>
</feature>
<dbReference type="PANTHER" id="PTHR20859:SF87">
    <property type="entry name" value="CYTOKINE RECEPTOR FAMILY MEMBER B13-RELATED"/>
    <property type="match status" value="1"/>
</dbReference>
<keyword evidence="2" id="KW-0812">Transmembrane</keyword>
<evidence type="ECO:0000313" key="5">
    <source>
        <dbReference type="Ensembl" id="ENSPFOP00000028299.1"/>
    </source>
</evidence>
<keyword evidence="3" id="KW-0732">Signal</keyword>
<dbReference type="InterPro" id="IPR003961">
    <property type="entry name" value="FN3_dom"/>
</dbReference>
<dbReference type="Gene3D" id="2.60.40.10">
    <property type="entry name" value="Immunoglobulins"/>
    <property type="match status" value="2"/>
</dbReference>
<dbReference type="InterPro" id="IPR036116">
    <property type="entry name" value="FN3_sf"/>
</dbReference>
<dbReference type="PANTHER" id="PTHR20859">
    <property type="entry name" value="INTERFERON/INTERLEUKIN RECEPTOR"/>
    <property type="match status" value="1"/>
</dbReference>
<dbReference type="GO" id="GO:0004896">
    <property type="term" value="F:cytokine receptor activity"/>
    <property type="evidence" value="ECO:0007669"/>
    <property type="project" value="TreeGrafter"/>
</dbReference>
<keyword evidence="2" id="KW-1133">Transmembrane helix</keyword>
<feature type="domain" description="Fibronectin type-III" evidence="4">
    <location>
        <begin position="16"/>
        <end position="103"/>
    </location>
</feature>